<comment type="caution">
    <text evidence="1">The sequence shown here is derived from an EMBL/GenBank/DDBJ whole genome shotgun (WGS) entry which is preliminary data.</text>
</comment>
<proteinExistence type="predicted"/>
<keyword evidence="2" id="KW-1185">Reference proteome</keyword>
<evidence type="ECO:0000313" key="2">
    <source>
        <dbReference type="Proteomes" id="UP001391051"/>
    </source>
</evidence>
<evidence type="ECO:0000313" key="1">
    <source>
        <dbReference type="EMBL" id="KAK7966388.1"/>
    </source>
</evidence>
<gene>
    <name evidence="1" type="ORF">PG986_000665</name>
</gene>
<dbReference type="GeneID" id="92069949"/>
<accession>A0ABR1QUR2</accession>
<dbReference type="RefSeq" id="XP_066705780.1">
    <property type="nucleotide sequence ID" value="XM_066836887.1"/>
</dbReference>
<protein>
    <submittedName>
        <fullName evidence="1">Uncharacterized protein</fullName>
    </submittedName>
</protein>
<name>A0ABR1QUR2_9PEZI</name>
<organism evidence="1 2">
    <name type="scientific">Apiospora aurea</name>
    <dbReference type="NCBI Taxonomy" id="335848"/>
    <lineage>
        <taxon>Eukaryota</taxon>
        <taxon>Fungi</taxon>
        <taxon>Dikarya</taxon>
        <taxon>Ascomycota</taxon>
        <taxon>Pezizomycotina</taxon>
        <taxon>Sordariomycetes</taxon>
        <taxon>Xylariomycetidae</taxon>
        <taxon>Amphisphaeriales</taxon>
        <taxon>Apiosporaceae</taxon>
        <taxon>Apiospora</taxon>
    </lineage>
</organism>
<sequence>MTRQASEAKSISFRIEGTHLPDKAIIVDGIEDTAASMHVMGSMLAEFRYGVRDMATDLQWAYESVLSRLKERSQRPWYYFLSIESRMSLSERQLREEWISATIKLKGTLANLVREADLIREKLQGIGKSLKGVERKMATSQDAQKNLLKYKASSWLSRFNIFDTPIEIYELDIALVDSFLPQVKEASEYVLSLREDVATAYQSLVRLENMSPVEKSLDLLHSFGRHQSYAAQQLEELMKAIKYETGPIRETQTTRTATVTITATTVPTD</sequence>
<dbReference type="EMBL" id="JAQQWE010000001">
    <property type="protein sequence ID" value="KAK7966388.1"/>
    <property type="molecule type" value="Genomic_DNA"/>
</dbReference>
<dbReference type="Proteomes" id="UP001391051">
    <property type="component" value="Unassembled WGS sequence"/>
</dbReference>
<reference evidence="1 2" key="1">
    <citation type="submission" date="2023-01" db="EMBL/GenBank/DDBJ databases">
        <title>Analysis of 21 Apiospora genomes using comparative genomics revels a genus with tremendous synthesis potential of carbohydrate active enzymes and secondary metabolites.</title>
        <authorList>
            <person name="Sorensen T."/>
        </authorList>
    </citation>
    <scope>NUCLEOTIDE SEQUENCE [LARGE SCALE GENOMIC DNA]</scope>
    <source>
        <strain evidence="1 2">CBS 24483</strain>
    </source>
</reference>